<name>A0A9D4WM36_PEA</name>
<dbReference type="AlphaFoldDB" id="A0A9D4WM36"/>
<accession>A0A9D4WM36</accession>
<reference evidence="3 4" key="1">
    <citation type="journal article" date="2022" name="Nat. Genet.">
        <title>Improved pea reference genome and pan-genome highlight genomic features and evolutionary characteristics.</title>
        <authorList>
            <person name="Yang T."/>
            <person name="Liu R."/>
            <person name="Luo Y."/>
            <person name="Hu S."/>
            <person name="Wang D."/>
            <person name="Wang C."/>
            <person name="Pandey M.K."/>
            <person name="Ge S."/>
            <person name="Xu Q."/>
            <person name="Li N."/>
            <person name="Li G."/>
            <person name="Huang Y."/>
            <person name="Saxena R.K."/>
            <person name="Ji Y."/>
            <person name="Li M."/>
            <person name="Yan X."/>
            <person name="He Y."/>
            <person name="Liu Y."/>
            <person name="Wang X."/>
            <person name="Xiang C."/>
            <person name="Varshney R.K."/>
            <person name="Ding H."/>
            <person name="Gao S."/>
            <person name="Zong X."/>
        </authorList>
    </citation>
    <scope>NUCLEOTIDE SEQUENCE [LARGE SCALE GENOMIC DNA]</scope>
    <source>
        <strain evidence="3 4">cv. Zhongwan 6</strain>
    </source>
</reference>
<gene>
    <name evidence="3" type="ORF">KIW84_050740</name>
</gene>
<dbReference type="InterPro" id="IPR011989">
    <property type="entry name" value="ARM-like"/>
</dbReference>
<feature type="compositionally biased region" description="Polar residues" evidence="1">
    <location>
        <begin position="33"/>
        <end position="46"/>
    </location>
</feature>
<dbReference type="EMBL" id="JAMSHJ010000005">
    <property type="protein sequence ID" value="KAI5403285.1"/>
    <property type="molecule type" value="Genomic_DNA"/>
</dbReference>
<sequence>MDCLPYHPPNFLKRKREPSQKTIVQKKKILNLGESSATKNKQVPQTSSSAPSGKISISEDMNSSDSSCLRCLLRPPIPPFYMQIFEILLSPDSWKRASNVPALVRLLQVFLQHHQSNHFVQPGTGQNNLMLPSARPPTLGSLSIRPPIQPVNSTAMNQQMHAPFPQHPVHAGSSTVSHNLQTNNTICSMTAVHPCP</sequence>
<feature type="domain" description="Exportin-2 C-terminal" evidence="2">
    <location>
        <begin position="75"/>
        <end position="120"/>
    </location>
</feature>
<dbReference type="Pfam" id="PF03378">
    <property type="entry name" value="CAS_CSE1"/>
    <property type="match status" value="1"/>
</dbReference>
<evidence type="ECO:0000259" key="2">
    <source>
        <dbReference type="Pfam" id="PF03378"/>
    </source>
</evidence>
<dbReference type="Gramene" id="Psat05G0074000-T1">
    <property type="protein sequence ID" value="KAI5403285.1"/>
    <property type="gene ID" value="KIW84_050740"/>
</dbReference>
<dbReference type="Gene3D" id="1.25.10.10">
    <property type="entry name" value="Leucine-rich Repeat Variant"/>
    <property type="match status" value="1"/>
</dbReference>
<feature type="compositionally biased region" description="Low complexity" evidence="1">
    <location>
        <begin position="47"/>
        <end position="63"/>
    </location>
</feature>
<dbReference type="InterPro" id="IPR005043">
    <property type="entry name" value="XPO2_C"/>
</dbReference>
<evidence type="ECO:0000256" key="1">
    <source>
        <dbReference type="SAM" id="MobiDB-lite"/>
    </source>
</evidence>
<organism evidence="3 4">
    <name type="scientific">Pisum sativum</name>
    <name type="common">Garden pea</name>
    <name type="synonym">Lathyrus oleraceus</name>
    <dbReference type="NCBI Taxonomy" id="3888"/>
    <lineage>
        <taxon>Eukaryota</taxon>
        <taxon>Viridiplantae</taxon>
        <taxon>Streptophyta</taxon>
        <taxon>Embryophyta</taxon>
        <taxon>Tracheophyta</taxon>
        <taxon>Spermatophyta</taxon>
        <taxon>Magnoliopsida</taxon>
        <taxon>eudicotyledons</taxon>
        <taxon>Gunneridae</taxon>
        <taxon>Pentapetalae</taxon>
        <taxon>rosids</taxon>
        <taxon>fabids</taxon>
        <taxon>Fabales</taxon>
        <taxon>Fabaceae</taxon>
        <taxon>Papilionoideae</taxon>
        <taxon>50 kb inversion clade</taxon>
        <taxon>NPAAA clade</taxon>
        <taxon>Hologalegina</taxon>
        <taxon>IRL clade</taxon>
        <taxon>Fabeae</taxon>
        <taxon>Lathyrus</taxon>
    </lineage>
</organism>
<comment type="caution">
    <text evidence="3">The sequence shown here is derived from an EMBL/GenBank/DDBJ whole genome shotgun (WGS) entry which is preliminary data.</text>
</comment>
<dbReference type="GO" id="GO:0031267">
    <property type="term" value="F:small GTPase binding"/>
    <property type="evidence" value="ECO:0007669"/>
    <property type="project" value="InterPro"/>
</dbReference>
<dbReference type="Proteomes" id="UP001058974">
    <property type="component" value="Chromosome 5"/>
</dbReference>
<proteinExistence type="predicted"/>
<protein>
    <recommendedName>
        <fullName evidence="2">Exportin-2 C-terminal domain-containing protein</fullName>
    </recommendedName>
</protein>
<evidence type="ECO:0000313" key="4">
    <source>
        <dbReference type="Proteomes" id="UP001058974"/>
    </source>
</evidence>
<evidence type="ECO:0000313" key="3">
    <source>
        <dbReference type="EMBL" id="KAI5403285.1"/>
    </source>
</evidence>
<feature type="region of interest" description="Disordered" evidence="1">
    <location>
        <begin position="1"/>
        <end position="63"/>
    </location>
</feature>
<keyword evidence="4" id="KW-1185">Reference proteome</keyword>